<comment type="caution">
    <text evidence="2">The sequence shown here is derived from an EMBL/GenBank/DDBJ whole genome shotgun (WGS) entry which is preliminary data.</text>
</comment>
<sequence>MVGILKLEGCVCPETSGRCGIIRFPLGEEASLKTFPPYDCLRSPQLRNGLSPSTTHTFLSKKDHGIHPLLNTPSKSHSKPILDAYFNDWSKPQDGNIESLEVISFWYRKISPVFDYDWTYATSGQTRMFQTANTTDGKGKAVPKVEGCATPKRSRAT</sequence>
<reference evidence="2" key="1">
    <citation type="submission" date="2020-08" db="EMBL/GenBank/DDBJ databases">
        <title>Multicomponent nature underlies the extraordinary mechanical properties of spider dragline silk.</title>
        <authorList>
            <person name="Kono N."/>
            <person name="Nakamura H."/>
            <person name="Mori M."/>
            <person name="Yoshida Y."/>
            <person name="Ohtoshi R."/>
            <person name="Malay A.D."/>
            <person name="Moran D.A.P."/>
            <person name="Tomita M."/>
            <person name="Numata K."/>
            <person name="Arakawa K."/>
        </authorList>
    </citation>
    <scope>NUCLEOTIDE SEQUENCE</scope>
</reference>
<protein>
    <submittedName>
        <fullName evidence="2">Uncharacterized protein</fullName>
    </submittedName>
</protein>
<evidence type="ECO:0000256" key="1">
    <source>
        <dbReference type="SAM" id="MobiDB-lite"/>
    </source>
</evidence>
<name>A0A8X6P2T8_NEPPI</name>
<keyword evidence="3" id="KW-1185">Reference proteome</keyword>
<organism evidence="2 3">
    <name type="scientific">Nephila pilipes</name>
    <name type="common">Giant wood spider</name>
    <name type="synonym">Nephila maculata</name>
    <dbReference type="NCBI Taxonomy" id="299642"/>
    <lineage>
        <taxon>Eukaryota</taxon>
        <taxon>Metazoa</taxon>
        <taxon>Ecdysozoa</taxon>
        <taxon>Arthropoda</taxon>
        <taxon>Chelicerata</taxon>
        <taxon>Arachnida</taxon>
        <taxon>Araneae</taxon>
        <taxon>Araneomorphae</taxon>
        <taxon>Entelegynae</taxon>
        <taxon>Araneoidea</taxon>
        <taxon>Nephilidae</taxon>
        <taxon>Nephila</taxon>
    </lineage>
</organism>
<proteinExistence type="predicted"/>
<evidence type="ECO:0000313" key="3">
    <source>
        <dbReference type="Proteomes" id="UP000887013"/>
    </source>
</evidence>
<gene>
    <name evidence="2" type="ORF">NPIL_373751</name>
</gene>
<feature type="region of interest" description="Disordered" evidence="1">
    <location>
        <begin position="134"/>
        <end position="157"/>
    </location>
</feature>
<dbReference type="AlphaFoldDB" id="A0A8X6P2T8"/>
<evidence type="ECO:0000313" key="2">
    <source>
        <dbReference type="EMBL" id="GFT43992.1"/>
    </source>
</evidence>
<dbReference type="Proteomes" id="UP000887013">
    <property type="component" value="Unassembled WGS sequence"/>
</dbReference>
<dbReference type="EMBL" id="BMAW01064220">
    <property type="protein sequence ID" value="GFT43992.1"/>
    <property type="molecule type" value="Genomic_DNA"/>
</dbReference>
<accession>A0A8X6P2T8</accession>